<keyword evidence="2" id="KW-0255">Endonuclease</keyword>
<dbReference type="GO" id="GO:0003677">
    <property type="term" value="F:DNA binding"/>
    <property type="evidence" value="ECO:0007669"/>
    <property type="project" value="InterPro"/>
</dbReference>
<reference evidence="2 3" key="1">
    <citation type="submission" date="2020-10" db="EMBL/GenBank/DDBJ databases">
        <title>Trueperella pecoris sp. nov. isolated from bovine and porcine specimens.</title>
        <authorList>
            <person name="Schoenecker L."/>
            <person name="Schnydrig P."/>
            <person name="Brodard I."/>
            <person name="Thomann A."/>
            <person name="Hemphill A."/>
            <person name="Rodriguez-Campos S."/>
            <person name="Perreten V."/>
            <person name="Jores J."/>
            <person name="Kittl S."/>
        </authorList>
    </citation>
    <scope>NUCLEOTIDE SEQUENCE [LARGE SCALE GENOMIC DNA]</scope>
    <source>
        <strain evidence="2 3">15A0121</strain>
    </source>
</reference>
<dbReference type="EMBL" id="CP063213">
    <property type="protein sequence ID" value="QOR46578.1"/>
    <property type="molecule type" value="Genomic_DNA"/>
</dbReference>
<dbReference type="Proteomes" id="UP000595053">
    <property type="component" value="Chromosome"/>
</dbReference>
<accession>A0A7M1QXC6</accession>
<keyword evidence="2" id="KW-0540">Nuclease</keyword>
<organism evidence="2 3">
    <name type="scientific">Trueperella pecoris</name>
    <dbReference type="NCBI Taxonomy" id="2733571"/>
    <lineage>
        <taxon>Bacteria</taxon>
        <taxon>Bacillati</taxon>
        <taxon>Actinomycetota</taxon>
        <taxon>Actinomycetes</taxon>
        <taxon>Actinomycetales</taxon>
        <taxon>Actinomycetaceae</taxon>
        <taxon>Trueperella</taxon>
    </lineage>
</organism>
<dbReference type="AlphaFoldDB" id="A0A7M1QXC6"/>
<evidence type="ECO:0000313" key="3">
    <source>
        <dbReference type="Proteomes" id="UP000595053"/>
    </source>
</evidence>
<protein>
    <submittedName>
        <fullName evidence="2">HNH endonuclease</fullName>
    </submittedName>
</protein>
<dbReference type="Gene3D" id="3.90.75.20">
    <property type="match status" value="1"/>
</dbReference>
<dbReference type="InterPro" id="IPR044925">
    <property type="entry name" value="His-Me_finger_sf"/>
</dbReference>
<evidence type="ECO:0000259" key="1">
    <source>
        <dbReference type="Pfam" id="PF13392"/>
    </source>
</evidence>
<dbReference type="InterPro" id="IPR003615">
    <property type="entry name" value="HNH_nuc"/>
</dbReference>
<keyword evidence="2" id="KW-0378">Hydrolase</keyword>
<dbReference type="InterPro" id="IPR016177">
    <property type="entry name" value="DNA-bd_dom_sf"/>
</dbReference>
<name>A0A7M1QXC6_9ACTO</name>
<dbReference type="SUPFAM" id="SSF54171">
    <property type="entry name" value="DNA-binding domain"/>
    <property type="match status" value="1"/>
</dbReference>
<feature type="domain" description="HNH nuclease" evidence="1">
    <location>
        <begin position="68"/>
        <end position="97"/>
    </location>
</feature>
<dbReference type="GO" id="GO:0004519">
    <property type="term" value="F:endonuclease activity"/>
    <property type="evidence" value="ECO:0007669"/>
    <property type="project" value="UniProtKB-KW"/>
</dbReference>
<proteinExistence type="predicted"/>
<dbReference type="Pfam" id="PF13392">
    <property type="entry name" value="HNH_3"/>
    <property type="match status" value="1"/>
</dbReference>
<sequence length="200" mass="22895">MVNTYQLADDGSMIVGTLPTGEEFYFDAEDFPLISATKWYRCNKSSGGHSYVGDSNGVCMHRVIMGFPQGSEIDHINLNPLDNRRSNLRICTHQQNQCNQPLQRNNVSGVTGVSFYPPRKKYRARIKYFQRELHLGYYPTFVEAVQARNEGMRILFGEYGRYNDVPPTPPRIRDIVRSKCSRFLTGAAFSCRKQHEPTTT</sequence>
<gene>
    <name evidence="2" type="ORF">INS88_00900</name>
</gene>
<dbReference type="SUPFAM" id="SSF54060">
    <property type="entry name" value="His-Me finger endonucleases"/>
    <property type="match status" value="1"/>
</dbReference>
<keyword evidence="3" id="KW-1185">Reference proteome</keyword>
<evidence type="ECO:0000313" key="2">
    <source>
        <dbReference type="EMBL" id="QOR46578.1"/>
    </source>
</evidence>